<reference evidence="1 2" key="1">
    <citation type="journal article" date="2012" name="Appl. Environ. Microbiol.">
        <title>Genome Sequence of Thermotolerant Bacillus methanolicus: Features and Regulation Related to Methylotrophy and Production of L-Lysine and L-Glutamate from Methanol.</title>
        <authorList>
            <person name="Heggeset T.M."/>
            <person name="Krog A."/>
            <person name="Balzer S."/>
            <person name="Wentzel A."/>
            <person name="Ellingsen T.E."/>
            <person name="Brautaset T."/>
        </authorList>
    </citation>
    <scope>NUCLEOTIDE SEQUENCE [LARGE SCALE GENOMIC DNA]</scope>
    <source>
        <strain evidence="1 2">PB1</strain>
    </source>
</reference>
<accession>I3E6T6</accession>
<organism evidence="1 2">
    <name type="scientific">Bacillus methanolicus PB1</name>
    <dbReference type="NCBI Taxonomy" id="997296"/>
    <lineage>
        <taxon>Bacteria</taxon>
        <taxon>Bacillati</taxon>
        <taxon>Bacillota</taxon>
        <taxon>Bacilli</taxon>
        <taxon>Bacillales</taxon>
        <taxon>Bacillaceae</taxon>
        <taxon>Bacillus</taxon>
    </lineage>
</organism>
<proteinExistence type="predicted"/>
<evidence type="ECO:0000313" key="1">
    <source>
        <dbReference type="EMBL" id="EIJ82207.1"/>
    </source>
</evidence>
<gene>
    <name evidence="1" type="ORF">PB1_04715</name>
</gene>
<evidence type="ECO:0008006" key="3">
    <source>
        <dbReference type="Google" id="ProtNLM"/>
    </source>
</evidence>
<dbReference type="RefSeq" id="WP_003351012.1">
    <property type="nucleotide sequence ID" value="NZ_AFEU01000001.1"/>
</dbReference>
<sequence length="50" mass="5768">MRLSDFDEYIDEVILERGLEYYHNGQVISLEKEGGNHYIAKVDGSDFNST</sequence>
<dbReference type="EMBL" id="AFEU01000001">
    <property type="protein sequence ID" value="EIJ82207.1"/>
    <property type="molecule type" value="Genomic_DNA"/>
</dbReference>
<dbReference type="OrthoDB" id="26424at2"/>
<protein>
    <recommendedName>
        <fullName evidence="3">Phage protein</fullName>
    </recommendedName>
</protein>
<evidence type="ECO:0000313" key="2">
    <source>
        <dbReference type="Proteomes" id="UP000010523"/>
    </source>
</evidence>
<dbReference type="AlphaFoldDB" id="I3E6T6"/>
<comment type="caution">
    <text evidence="1">The sequence shown here is derived from an EMBL/GenBank/DDBJ whole genome shotgun (WGS) entry which is preliminary data.</text>
</comment>
<dbReference type="PATRIC" id="fig|997296.3.peg.1024"/>
<keyword evidence="2" id="KW-1185">Reference proteome</keyword>
<dbReference type="Proteomes" id="UP000010523">
    <property type="component" value="Unassembled WGS sequence"/>
</dbReference>
<name>I3E6T6_BACMT</name>
<dbReference type="STRING" id="997296.PB1_04715"/>